<name>A0A1L9TYG1_9EURO</name>
<feature type="transmembrane region" description="Helical" evidence="1">
    <location>
        <begin position="125"/>
        <end position="144"/>
    </location>
</feature>
<dbReference type="RefSeq" id="XP_040708282.1">
    <property type="nucleotide sequence ID" value="XM_040844991.1"/>
</dbReference>
<dbReference type="VEuPathDB" id="FungiDB:ASPSYDRAFT_326170"/>
<gene>
    <name evidence="2" type="ORF">ASPSYDRAFT_326170</name>
</gene>
<dbReference type="Proteomes" id="UP000184356">
    <property type="component" value="Unassembled WGS sequence"/>
</dbReference>
<keyword evidence="3" id="KW-1185">Reference proteome</keyword>
<dbReference type="AlphaFoldDB" id="A0A1L9TYG1"/>
<protein>
    <submittedName>
        <fullName evidence="2">Uncharacterized protein</fullName>
    </submittedName>
</protein>
<dbReference type="GeneID" id="63761064"/>
<reference evidence="3" key="1">
    <citation type="journal article" date="2017" name="Genome Biol.">
        <title>Comparative genomics reveals high biological diversity and specific adaptations in the industrially and medically important fungal genus Aspergillus.</title>
        <authorList>
            <person name="de Vries R.P."/>
            <person name="Riley R."/>
            <person name="Wiebenga A."/>
            <person name="Aguilar-Osorio G."/>
            <person name="Amillis S."/>
            <person name="Uchima C.A."/>
            <person name="Anderluh G."/>
            <person name="Asadollahi M."/>
            <person name="Askin M."/>
            <person name="Barry K."/>
            <person name="Battaglia E."/>
            <person name="Bayram O."/>
            <person name="Benocci T."/>
            <person name="Braus-Stromeyer S.A."/>
            <person name="Caldana C."/>
            <person name="Canovas D."/>
            <person name="Cerqueira G.C."/>
            <person name="Chen F."/>
            <person name="Chen W."/>
            <person name="Choi C."/>
            <person name="Clum A."/>
            <person name="Dos Santos R.A."/>
            <person name="Damasio A.R."/>
            <person name="Diallinas G."/>
            <person name="Emri T."/>
            <person name="Fekete E."/>
            <person name="Flipphi M."/>
            <person name="Freyberg S."/>
            <person name="Gallo A."/>
            <person name="Gournas C."/>
            <person name="Habgood R."/>
            <person name="Hainaut M."/>
            <person name="Harispe M.L."/>
            <person name="Henrissat B."/>
            <person name="Hilden K.S."/>
            <person name="Hope R."/>
            <person name="Hossain A."/>
            <person name="Karabika E."/>
            <person name="Karaffa L."/>
            <person name="Karanyi Z."/>
            <person name="Krasevec N."/>
            <person name="Kuo A."/>
            <person name="Kusch H."/>
            <person name="LaButti K."/>
            <person name="Lagendijk E.L."/>
            <person name="Lapidus A."/>
            <person name="Levasseur A."/>
            <person name="Lindquist E."/>
            <person name="Lipzen A."/>
            <person name="Logrieco A.F."/>
            <person name="MacCabe A."/>
            <person name="Maekelae M.R."/>
            <person name="Malavazi I."/>
            <person name="Melin P."/>
            <person name="Meyer V."/>
            <person name="Mielnichuk N."/>
            <person name="Miskei M."/>
            <person name="Molnar A.P."/>
            <person name="Mule G."/>
            <person name="Ngan C.Y."/>
            <person name="Orejas M."/>
            <person name="Orosz E."/>
            <person name="Ouedraogo J.P."/>
            <person name="Overkamp K.M."/>
            <person name="Park H.-S."/>
            <person name="Perrone G."/>
            <person name="Piumi F."/>
            <person name="Punt P.J."/>
            <person name="Ram A.F."/>
            <person name="Ramon A."/>
            <person name="Rauscher S."/>
            <person name="Record E."/>
            <person name="Riano-Pachon D.M."/>
            <person name="Robert V."/>
            <person name="Roehrig J."/>
            <person name="Ruller R."/>
            <person name="Salamov A."/>
            <person name="Salih N.S."/>
            <person name="Samson R.A."/>
            <person name="Sandor E."/>
            <person name="Sanguinetti M."/>
            <person name="Schuetze T."/>
            <person name="Sepcic K."/>
            <person name="Shelest E."/>
            <person name="Sherlock G."/>
            <person name="Sophianopoulou V."/>
            <person name="Squina F.M."/>
            <person name="Sun H."/>
            <person name="Susca A."/>
            <person name="Todd R.B."/>
            <person name="Tsang A."/>
            <person name="Unkles S.E."/>
            <person name="van de Wiele N."/>
            <person name="van Rossen-Uffink D."/>
            <person name="Oliveira J.V."/>
            <person name="Vesth T.C."/>
            <person name="Visser J."/>
            <person name="Yu J.-H."/>
            <person name="Zhou M."/>
            <person name="Andersen M.R."/>
            <person name="Archer D.B."/>
            <person name="Baker S.E."/>
            <person name="Benoit I."/>
            <person name="Brakhage A.A."/>
            <person name="Braus G.H."/>
            <person name="Fischer R."/>
            <person name="Frisvad J.C."/>
            <person name="Goldman G.H."/>
            <person name="Houbraken J."/>
            <person name="Oakley B."/>
            <person name="Pocsi I."/>
            <person name="Scazzocchio C."/>
            <person name="Seiboth B."/>
            <person name="vanKuyk P.A."/>
            <person name="Wortman J."/>
            <person name="Dyer P.S."/>
            <person name="Grigoriev I.V."/>
        </authorList>
    </citation>
    <scope>NUCLEOTIDE SEQUENCE [LARGE SCALE GENOMIC DNA]</scope>
    <source>
        <strain evidence="3">CBS 593.65</strain>
    </source>
</reference>
<accession>A0A1L9TYG1</accession>
<organism evidence="2 3">
    <name type="scientific">Aspergillus sydowii CBS 593.65</name>
    <dbReference type="NCBI Taxonomy" id="1036612"/>
    <lineage>
        <taxon>Eukaryota</taxon>
        <taxon>Fungi</taxon>
        <taxon>Dikarya</taxon>
        <taxon>Ascomycota</taxon>
        <taxon>Pezizomycotina</taxon>
        <taxon>Eurotiomycetes</taxon>
        <taxon>Eurotiomycetidae</taxon>
        <taxon>Eurotiales</taxon>
        <taxon>Aspergillaceae</taxon>
        <taxon>Aspergillus</taxon>
        <taxon>Aspergillus subgen. Nidulantes</taxon>
    </lineage>
</organism>
<evidence type="ECO:0000313" key="3">
    <source>
        <dbReference type="Proteomes" id="UP000184356"/>
    </source>
</evidence>
<evidence type="ECO:0000256" key="1">
    <source>
        <dbReference type="SAM" id="Phobius"/>
    </source>
</evidence>
<evidence type="ECO:0000313" key="2">
    <source>
        <dbReference type="EMBL" id="OJJ64476.1"/>
    </source>
</evidence>
<keyword evidence="1" id="KW-1133">Transmembrane helix</keyword>
<keyword evidence="1" id="KW-0472">Membrane</keyword>
<keyword evidence="1" id="KW-0812">Transmembrane</keyword>
<proteinExistence type="predicted"/>
<sequence length="151" mass="17429">MTFQAPLSVLSKFESEGLFMVRKYSNWTCYLTGHSVAVCPGSWLMLHTHAADTHASLILSFHFPRSASFLSFPFSSHGHRLNANCGRTQSSVTASQFPFDSNQPTANHCPRIFVLVPFYEDCYCYYIAVIFCVFFSFLFLFWSWRSRFFPE</sequence>
<dbReference type="EMBL" id="KV878582">
    <property type="protein sequence ID" value="OJJ64476.1"/>
    <property type="molecule type" value="Genomic_DNA"/>
</dbReference>